<dbReference type="EMBL" id="KZ826054">
    <property type="protein sequence ID" value="PYH88992.1"/>
    <property type="molecule type" value="Genomic_DNA"/>
</dbReference>
<organism evidence="2 3">
    <name type="scientific">Aspergillus ellipticus CBS 707.79</name>
    <dbReference type="NCBI Taxonomy" id="1448320"/>
    <lineage>
        <taxon>Eukaryota</taxon>
        <taxon>Fungi</taxon>
        <taxon>Dikarya</taxon>
        <taxon>Ascomycota</taxon>
        <taxon>Pezizomycotina</taxon>
        <taxon>Eurotiomycetes</taxon>
        <taxon>Eurotiomycetidae</taxon>
        <taxon>Eurotiales</taxon>
        <taxon>Aspergillaceae</taxon>
        <taxon>Aspergillus</taxon>
        <taxon>Aspergillus subgen. Circumdati</taxon>
    </lineage>
</organism>
<evidence type="ECO:0000313" key="2">
    <source>
        <dbReference type="EMBL" id="PYH88992.1"/>
    </source>
</evidence>
<reference evidence="2 3" key="1">
    <citation type="submission" date="2018-02" db="EMBL/GenBank/DDBJ databases">
        <title>The genomes of Aspergillus section Nigri reveals drivers in fungal speciation.</title>
        <authorList>
            <consortium name="DOE Joint Genome Institute"/>
            <person name="Vesth T.C."/>
            <person name="Nybo J."/>
            <person name="Theobald S."/>
            <person name="Brandl J."/>
            <person name="Frisvad J.C."/>
            <person name="Nielsen K.F."/>
            <person name="Lyhne E.K."/>
            <person name="Kogle M.E."/>
            <person name="Kuo A."/>
            <person name="Riley R."/>
            <person name="Clum A."/>
            <person name="Nolan M."/>
            <person name="Lipzen A."/>
            <person name="Salamov A."/>
            <person name="Henrissat B."/>
            <person name="Wiebenga A."/>
            <person name="De vries R.P."/>
            <person name="Grigoriev I.V."/>
            <person name="Mortensen U.H."/>
            <person name="Andersen M.R."/>
            <person name="Baker S.E."/>
        </authorList>
    </citation>
    <scope>NUCLEOTIDE SEQUENCE [LARGE SCALE GENOMIC DNA]</scope>
    <source>
        <strain evidence="2 3">CBS 707.79</strain>
    </source>
</reference>
<proteinExistence type="predicted"/>
<protein>
    <submittedName>
        <fullName evidence="2">Uncharacterized protein</fullName>
    </submittedName>
</protein>
<evidence type="ECO:0000313" key="3">
    <source>
        <dbReference type="Proteomes" id="UP000247810"/>
    </source>
</evidence>
<name>A0A319ED49_9EURO</name>
<dbReference type="VEuPathDB" id="FungiDB:BO71DRAFT_403427"/>
<feature type="compositionally biased region" description="Polar residues" evidence="1">
    <location>
        <begin position="24"/>
        <end position="37"/>
    </location>
</feature>
<dbReference type="OrthoDB" id="10396212at2759"/>
<sequence length="64" mass="6997">MPEAGRPTTLEPDRGAPNDHDAHSTQSPSQDSKSVTSYGALKPRQMTMVGSSPVDRIALLRRRH</sequence>
<gene>
    <name evidence="2" type="ORF">BO71DRAFT_403427</name>
</gene>
<dbReference type="Proteomes" id="UP000247810">
    <property type="component" value="Unassembled WGS sequence"/>
</dbReference>
<feature type="region of interest" description="Disordered" evidence="1">
    <location>
        <begin position="1"/>
        <end position="64"/>
    </location>
</feature>
<evidence type="ECO:0000256" key="1">
    <source>
        <dbReference type="SAM" id="MobiDB-lite"/>
    </source>
</evidence>
<feature type="compositionally biased region" description="Basic and acidic residues" evidence="1">
    <location>
        <begin position="11"/>
        <end position="23"/>
    </location>
</feature>
<dbReference type="AlphaFoldDB" id="A0A319ED49"/>
<keyword evidence="3" id="KW-1185">Reference proteome</keyword>
<accession>A0A319ED49</accession>